<evidence type="ECO:0000256" key="4">
    <source>
        <dbReference type="SAM" id="Phobius"/>
    </source>
</evidence>
<gene>
    <name evidence="5" type="ORF">ACFO0B_22540</name>
</gene>
<evidence type="ECO:0000313" key="5">
    <source>
        <dbReference type="EMBL" id="MFC3964775.1"/>
    </source>
</evidence>
<keyword evidence="2" id="KW-0067">ATP-binding</keyword>
<keyword evidence="4" id="KW-1133">Transmembrane helix</keyword>
<evidence type="ECO:0000256" key="1">
    <source>
        <dbReference type="ARBA" id="ARBA00022741"/>
    </source>
</evidence>
<keyword evidence="4" id="KW-0812">Transmembrane</keyword>
<keyword evidence="1" id="KW-0547">Nucleotide-binding</keyword>
<proteinExistence type="predicted"/>
<accession>A0ABV8DXV7</accession>
<keyword evidence="6" id="KW-1185">Reference proteome</keyword>
<keyword evidence="3" id="KW-0143">Chaperone</keyword>
<dbReference type="Proteomes" id="UP001595696">
    <property type="component" value="Unassembled WGS sequence"/>
</dbReference>
<sequence length="364" mass="38087">MVLVLGVSAGAGGARAVLTHSDQPHLPPIDRCHVPGTPDNVEAAVFEAVRLMRAAASARDELITGTAVTCRCAPHADTVRAAAGIERVTIVDEPLAQLRYLRFSGQVSDDAPVLLYDLGSSGLTLTHADTGTETVLESLHSAAVSGDRYDTLLRQRLAQDGVQPEEDAVRRHREALSRARVITASDPDTGGRAVITRSDLAELCSQSVRRSATLVHRLVDDAEEPPHALVLLGGCARNPQLRAELAGLVDLPLIYDPEPEYVSARGAVLVAAGHRGGEVRMRRRRVGAALAALPARAAAAREVARQAGHEHRGDRRAVLAAAGVTAVLGATVAGLLIFGRDDPAPAAPPVATIEVADTPATPPG</sequence>
<evidence type="ECO:0000313" key="6">
    <source>
        <dbReference type="Proteomes" id="UP001595696"/>
    </source>
</evidence>
<protein>
    <submittedName>
        <fullName evidence="5">Hsp70 family protein</fullName>
    </submittedName>
</protein>
<name>A0ABV8DXV7_9NOCA</name>
<dbReference type="SUPFAM" id="SSF53067">
    <property type="entry name" value="Actin-like ATPase domain"/>
    <property type="match status" value="1"/>
</dbReference>
<dbReference type="Gene3D" id="3.30.420.40">
    <property type="match status" value="2"/>
</dbReference>
<dbReference type="InterPro" id="IPR013126">
    <property type="entry name" value="Hsp_70_fam"/>
</dbReference>
<keyword evidence="4" id="KW-0472">Membrane</keyword>
<dbReference type="Gene3D" id="3.90.640.10">
    <property type="entry name" value="Actin, Chain A, domain 4"/>
    <property type="match status" value="1"/>
</dbReference>
<evidence type="ECO:0000256" key="3">
    <source>
        <dbReference type="ARBA" id="ARBA00023186"/>
    </source>
</evidence>
<feature type="transmembrane region" description="Helical" evidence="4">
    <location>
        <begin position="317"/>
        <end position="338"/>
    </location>
</feature>
<dbReference type="RefSeq" id="WP_378614524.1">
    <property type="nucleotide sequence ID" value="NZ_JBHSAX010000017.1"/>
</dbReference>
<organism evidence="5 6">
    <name type="scientific">Nocardia jiangsuensis</name>
    <dbReference type="NCBI Taxonomy" id="1691563"/>
    <lineage>
        <taxon>Bacteria</taxon>
        <taxon>Bacillati</taxon>
        <taxon>Actinomycetota</taxon>
        <taxon>Actinomycetes</taxon>
        <taxon>Mycobacteriales</taxon>
        <taxon>Nocardiaceae</taxon>
        <taxon>Nocardia</taxon>
    </lineage>
</organism>
<reference evidence="6" key="1">
    <citation type="journal article" date="2019" name="Int. J. Syst. Evol. Microbiol.">
        <title>The Global Catalogue of Microorganisms (GCM) 10K type strain sequencing project: providing services to taxonomists for standard genome sequencing and annotation.</title>
        <authorList>
            <consortium name="The Broad Institute Genomics Platform"/>
            <consortium name="The Broad Institute Genome Sequencing Center for Infectious Disease"/>
            <person name="Wu L."/>
            <person name="Ma J."/>
        </authorList>
    </citation>
    <scope>NUCLEOTIDE SEQUENCE [LARGE SCALE GENOMIC DNA]</scope>
    <source>
        <strain evidence="6">CGMCC 4.7330</strain>
    </source>
</reference>
<dbReference type="Pfam" id="PF00012">
    <property type="entry name" value="HSP70"/>
    <property type="match status" value="1"/>
</dbReference>
<dbReference type="EMBL" id="JBHSAX010000017">
    <property type="protein sequence ID" value="MFC3964775.1"/>
    <property type="molecule type" value="Genomic_DNA"/>
</dbReference>
<dbReference type="InterPro" id="IPR043129">
    <property type="entry name" value="ATPase_NBD"/>
</dbReference>
<evidence type="ECO:0000256" key="2">
    <source>
        <dbReference type="ARBA" id="ARBA00022840"/>
    </source>
</evidence>
<comment type="caution">
    <text evidence="5">The sequence shown here is derived from an EMBL/GenBank/DDBJ whole genome shotgun (WGS) entry which is preliminary data.</text>
</comment>